<gene>
    <name evidence="1" type="ORF">PSH92_16355</name>
</gene>
<keyword evidence="2" id="KW-1185">Reference proteome</keyword>
<sequence>MESWKNWPICRGIAHLHQEELVDMHGRTITILDLPGLKQKVADCHRHAEL</sequence>
<evidence type="ECO:0000313" key="1">
    <source>
        <dbReference type="EMBL" id="WLG98958.1"/>
    </source>
</evidence>
<dbReference type="EMBL" id="CP117451">
    <property type="protein sequence ID" value="WLG98958.1"/>
    <property type="molecule type" value="Genomic_DNA"/>
</dbReference>
<proteinExistence type="predicted"/>
<dbReference type="Proteomes" id="UP001224838">
    <property type="component" value="Chromosome"/>
</dbReference>
<evidence type="ECO:0000313" key="2">
    <source>
        <dbReference type="Proteomes" id="UP001224838"/>
    </source>
</evidence>
<name>A0ABY9F802_9PSED</name>
<organism evidence="1 2">
    <name type="scientific">Pseudomonas beijingensis</name>
    <dbReference type="NCBI Taxonomy" id="2954101"/>
    <lineage>
        <taxon>Bacteria</taxon>
        <taxon>Pseudomonadati</taxon>
        <taxon>Pseudomonadota</taxon>
        <taxon>Gammaproteobacteria</taxon>
        <taxon>Pseudomonadales</taxon>
        <taxon>Pseudomonadaceae</taxon>
        <taxon>Pseudomonas</taxon>
    </lineage>
</organism>
<dbReference type="RefSeq" id="WP_305467382.1">
    <property type="nucleotide sequence ID" value="NZ_CP117425.1"/>
</dbReference>
<accession>A0ABY9F802</accession>
<reference evidence="1 2" key="1">
    <citation type="submission" date="2023-02" db="EMBL/GenBank/DDBJ databases">
        <title>Evolution of Hrp T3SS in non-pathogenic Pseudomonas fluorescens.</title>
        <authorList>
            <person name="Liao K."/>
            <person name="Wei H."/>
            <person name="Gu Y."/>
        </authorList>
    </citation>
    <scope>NUCLEOTIDE SEQUENCE [LARGE SCALE GENOMIC DNA]</scope>
    <source>
        <strain evidence="1 2">FP2034</strain>
    </source>
</reference>
<protein>
    <submittedName>
        <fullName evidence="1">Uncharacterized protein</fullName>
    </submittedName>
</protein>